<feature type="compositionally biased region" description="Basic residues" evidence="1">
    <location>
        <begin position="126"/>
        <end position="137"/>
    </location>
</feature>
<feature type="region of interest" description="Disordered" evidence="1">
    <location>
        <begin position="26"/>
        <end position="45"/>
    </location>
</feature>
<evidence type="ECO:0000313" key="3">
    <source>
        <dbReference type="Proteomes" id="UP001174691"/>
    </source>
</evidence>
<evidence type="ECO:0008006" key="4">
    <source>
        <dbReference type="Google" id="ProtNLM"/>
    </source>
</evidence>
<feature type="compositionally biased region" description="Acidic residues" evidence="1">
    <location>
        <begin position="92"/>
        <end position="111"/>
    </location>
</feature>
<sequence length="299" mass="32589">MSSLPRPRSFLTSLINAIGAIPLAQPELPPHRRHEQSNPLKSVPRSHRPLLTTLHVLFPTLLLPALDLLDRRLVTRLRLVPKPSDEERYESPDEDEQDDEQLDGREEEDEVGVFVPEPAPEQSQRARSKSRRSRHRSQPAPPEGDDDGEGKGAEEPISHIFTVKSSQSTHPRRRKDVVLGGVADDPGQKMYIVRLGAWNCTCAAFAFAAFPGSGSHALYGADQRGETPADEHGMGDGDGGGDWEFGGMSLDGTGEGGGVPCCKHLLACLLAERWTAGLGGYIEERRVGRNEMAGIVADI</sequence>
<gene>
    <name evidence="2" type="ORF">NKR19_g4559</name>
</gene>
<proteinExistence type="predicted"/>
<comment type="caution">
    <text evidence="2">The sequence shown here is derived from an EMBL/GenBank/DDBJ whole genome shotgun (WGS) entry which is preliminary data.</text>
</comment>
<feature type="region of interest" description="Disordered" evidence="1">
    <location>
        <begin position="84"/>
        <end position="181"/>
    </location>
</feature>
<dbReference type="Proteomes" id="UP001174691">
    <property type="component" value="Unassembled WGS sequence"/>
</dbReference>
<name>A0AA38VUU7_9PEZI</name>
<dbReference type="AlphaFoldDB" id="A0AA38VUU7"/>
<keyword evidence="3" id="KW-1185">Reference proteome</keyword>
<organism evidence="2 3">
    <name type="scientific">Coniochaeta hoffmannii</name>
    <dbReference type="NCBI Taxonomy" id="91930"/>
    <lineage>
        <taxon>Eukaryota</taxon>
        <taxon>Fungi</taxon>
        <taxon>Dikarya</taxon>
        <taxon>Ascomycota</taxon>
        <taxon>Pezizomycotina</taxon>
        <taxon>Sordariomycetes</taxon>
        <taxon>Sordariomycetidae</taxon>
        <taxon>Coniochaetales</taxon>
        <taxon>Coniochaetaceae</taxon>
        <taxon>Coniochaeta</taxon>
    </lineage>
</organism>
<dbReference type="EMBL" id="JANBVN010000057">
    <property type="protein sequence ID" value="KAJ9152282.1"/>
    <property type="molecule type" value="Genomic_DNA"/>
</dbReference>
<evidence type="ECO:0000313" key="2">
    <source>
        <dbReference type="EMBL" id="KAJ9152282.1"/>
    </source>
</evidence>
<accession>A0AA38VUU7</accession>
<reference evidence="2" key="1">
    <citation type="submission" date="2022-07" db="EMBL/GenBank/DDBJ databases">
        <title>Fungi with potential for degradation of polypropylene.</title>
        <authorList>
            <person name="Gostincar C."/>
        </authorList>
    </citation>
    <scope>NUCLEOTIDE SEQUENCE</scope>
    <source>
        <strain evidence="2">EXF-13287</strain>
    </source>
</reference>
<protein>
    <recommendedName>
        <fullName evidence="4">SWIM-type domain-containing protein</fullName>
    </recommendedName>
</protein>
<evidence type="ECO:0000256" key="1">
    <source>
        <dbReference type="SAM" id="MobiDB-lite"/>
    </source>
</evidence>